<dbReference type="CDD" id="cd01734">
    <property type="entry name" value="YlxS_C"/>
    <property type="match status" value="1"/>
</dbReference>
<organism evidence="6 7">
    <name type="scientific">Clostridium neuense</name>
    <dbReference type="NCBI Taxonomy" id="1728934"/>
    <lineage>
        <taxon>Bacteria</taxon>
        <taxon>Bacillati</taxon>
        <taxon>Bacillota</taxon>
        <taxon>Clostridia</taxon>
        <taxon>Eubacteriales</taxon>
        <taxon>Clostridiaceae</taxon>
        <taxon>Clostridium</taxon>
    </lineage>
</organism>
<dbReference type="InterPro" id="IPR035956">
    <property type="entry name" value="RimP_N_sf"/>
</dbReference>
<accession>A0ABW8TD22</accession>
<keyword evidence="2 3" id="KW-0690">Ribosome biogenesis</keyword>
<evidence type="ECO:0000256" key="2">
    <source>
        <dbReference type="ARBA" id="ARBA00022517"/>
    </source>
</evidence>
<sequence length="148" mass="17001">MLEEVEGIIKKEVEELGYEFYHLELVNESGENYLRVYIDSPNGIGLDDCEKVSRKVSDILDEKDPIPYSYYLEVSSAGIFRTLFTDEHLKRYNGSMVKLKIKGTFTGKKEFLGNLNGFDDESVSIVNNNEIIKIPRKKIKRVTLEGEL</sequence>
<dbReference type="PANTHER" id="PTHR33867:SF1">
    <property type="entry name" value="RIBOSOME MATURATION FACTOR RIMP"/>
    <property type="match status" value="1"/>
</dbReference>
<dbReference type="Pfam" id="PF02576">
    <property type="entry name" value="RimP_N"/>
    <property type="match status" value="1"/>
</dbReference>
<protein>
    <recommendedName>
        <fullName evidence="3">Ribosome maturation factor RimP</fullName>
    </recommendedName>
</protein>
<feature type="domain" description="Ribosome maturation factor RimP N-terminal" evidence="4">
    <location>
        <begin position="8"/>
        <end position="79"/>
    </location>
</feature>
<dbReference type="Gene3D" id="2.30.30.180">
    <property type="entry name" value="Ribosome maturation factor RimP, C-terminal domain"/>
    <property type="match status" value="1"/>
</dbReference>
<dbReference type="SUPFAM" id="SSF75420">
    <property type="entry name" value="YhbC-like, N-terminal domain"/>
    <property type="match status" value="1"/>
</dbReference>
<dbReference type="SUPFAM" id="SSF74942">
    <property type="entry name" value="YhbC-like, C-terminal domain"/>
    <property type="match status" value="1"/>
</dbReference>
<comment type="function">
    <text evidence="3">Required for maturation of 30S ribosomal subunits.</text>
</comment>
<dbReference type="Proteomes" id="UP001623592">
    <property type="component" value="Unassembled WGS sequence"/>
</dbReference>
<evidence type="ECO:0000313" key="6">
    <source>
        <dbReference type="EMBL" id="MFL0249855.1"/>
    </source>
</evidence>
<dbReference type="InterPro" id="IPR036847">
    <property type="entry name" value="RimP_C_sf"/>
</dbReference>
<evidence type="ECO:0000259" key="5">
    <source>
        <dbReference type="Pfam" id="PF17384"/>
    </source>
</evidence>
<dbReference type="Pfam" id="PF17384">
    <property type="entry name" value="DUF150_C"/>
    <property type="match status" value="1"/>
</dbReference>
<keyword evidence="1 3" id="KW-0963">Cytoplasm</keyword>
<dbReference type="EMBL" id="JBJIAA010000004">
    <property type="protein sequence ID" value="MFL0249855.1"/>
    <property type="molecule type" value="Genomic_DNA"/>
</dbReference>
<dbReference type="Gene3D" id="3.30.300.70">
    <property type="entry name" value="RimP-like superfamily, N-terminal"/>
    <property type="match status" value="1"/>
</dbReference>
<dbReference type="NCBIfam" id="NF000934">
    <property type="entry name" value="PRK00092.3-1"/>
    <property type="match status" value="1"/>
</dbReference>
<evidence type="ECO:0000259" key="4">
    <source>
        <dbReference type="Pfam" id="PF02576"/>
    </source>
</evidence>
<gene>
    <name evidence="3 6" type="primary">rimP</name>
    <name evidence="6" type="ORF">ACJDT4_05425</name>
</gene>
<dbReference type="InterPro" id="IPR028998">
    <property type="entry name" value="RimP_C"/>
</dbReference>
<dbReference type="RefSeq" id="WP_406786525.1">
    <property type="nucleotide sequence ID" value="NZ_JBJIAA010000004.1"/>
</dbReference>
<evidence type="ECO:0000256" key="1">
    <source>
        <dbReference type="ARBA" id="ARBA00022490"/>
    </source>
</evidence>
<reference evidence="6 7" key="1">
    <citation type="submission" date="2024-11" db="EMBL/GenBank/DDBJ databases">
        <authorList>
            <person name="Heng Y.C."/>
            <person name="Lim A.C.H."/>
            <person name="Lee J.K.Y."/>
            <person name="Kittelmann S."/>
        </authorList>
    </citation>
    <scope>NUCLEOTIDE SEQUENCE [LARGE SCALE GENOMIC DNA]</scope>
    <source>
        <strain evidence="6 7">WILCCON 0114</strain>
    </source>
</reference>
<name>A0ABW8TD22_9CLOT</name>
<comment type="similarity">
    <text evidence="3">Belongs to the RimP family.</text>
</comment>
<comment type="caution">
    <text evidence="6">The sequence shown here is derived from an EMBL/GenBank/DDBJ whole genome shotgun (WGS) entry which is preliminary data.</text>
</comment>
<evidence type="ECO:0000313" key="7">
    <source>
        <dbReference type="Proteomes" id="UP001623592"/>
    </source>
</evidence>
<dbReference type="PANTHER" id="PTHR33867">
    <property type="entry name" value="RIBOSOME MATURATION FACTOR RIMP"/>
    <property type="match status" value="1"/>
</dbReference>
<dbReference type="InterPro" id="IPR028989">
    <property type="entry name" value="RimP_N"/>
</dbReference>
<dbReference type="HAMAP" id="MF_01077">
    <property type="entry name" value="RimP"/>
    <property type="match status" value="1"/>
</dbReference>
<feature type="domain" description="Ribosome maturation factor RimP C-terminal" evidence="5">
    <location>
        <begin position="83"/>
        <end position="147"/>
    </location>
</feature>
<proteinExistence type="inferred from homology"/>
<evidence type="ECO:0000256" key="3">
    <source>
        <dbReference type="HAMAP-Rule" id="MF_01077"/>
    </source>
</evidence>
<dbReference type="InterPro" id="IPR003728">
    <property type="entry name" value="Ribosome_maturation_RimP"/>
</dbReference>
<keyword evidence="7" id="KW-1185">Reference proteome</keyword>
<comment type="subcellular location">
    <subcellularLocation>
        <location evidence="3">Cytoplasm</location>
    </subcellularLocation>
</comment>